<name>A0ABN9B8R0_9NEOB</name>
<gene>
    <name evidence="2" type="ORF">SPARVUS_LOCUS14720290</name>
    <name evidence="1" type="ORF">SPARVUS_LOCUS2390604</name>
</gene>
<dbReference type="EMBL" id="CATNWA010019314">
    <property type="protein sequence ID" value="CAI9612490.1"/>
    <property type="molecule type" value="Genomic_DNA"/>
</dbReference>
<organism evidence="1 3">
    <name type="scientific">Staurois parvus</name>
    <dbReference type="NCBI Taxonomy" id="386267"/>
    <lineage>
        <taxon>Eukaryota</taxon>
        <taxon>Metazoa</taxon>
        <taxon>Chordata</taxon>
        <taxon>Craniata</taxon>
        <taxon>Vertebrata</taxon>
        <taxon>Euteleostomi</taxon>
        <taxon>Amphibia</taxon>
        <taxon>Batrachia</taxon>
        <taxon>Anura</taxon>
        <taxon>Neobatrachia</taxon>
        <taxon>Ranoidea</taxon>
        <taxon>Ranidae</taxon>
        <taxon>Staurois</taxon>
    </lineage>
</organism>
<reference evidence="1" key="1">
    <citation type="submission" date="2023-05" db="EMBL/GenBank/DDBJ databases">
        <authorList>
            <person name="Stuckert A."/>
        </authorList>
    </citation>
    <scope>NUCLEOTIDE SEQUENCE</scope>
</reference>
<keyword evidence="3" id="KW-1185">Reference proteome</keyword>
<sequence length="15" mass="1856">MWVHAQKHSYILVMI</sequence>
<dbReference type="EMBL" id="CATNWA010002869">
    <property type="protein sequence ID" value="CAI9543930.1"/>
    <property type="molecule type" value="Genomic_DNA"/>
</dbReference>
<comment type="caution">
    <text evidence="1">The sequence shown here is derived from an EMBL/GenBank/DDBJ whole genome shotgun (WGS) entry which is preliminary data.</text>
</comment>
<protein>
    <submittedName>
        <fullName evidence="1">Uncharacterized protein</fullName>
    </submittedName>
</protein>
<proteinExistence type="predicted"/>
<dbReference type="Proteomes" id="UP001162483">
    <property type="component" value="Unassembled WGS sequence"/>
</dbReference>
<evidence type="ECO:0000313" key="2">
    <source>
        <dbReference type="EMBL" id="CAI9612490.1"/>
    </source>
</evidence>
<accession>A0ABN9B8R0</accession>
<evidence type="ECO:0000313" key="3">
    <source>
        <dbReference type="Proteomes" id="UP001162483"/>
    </source>
</evidence>
<evidence type="ECO:0000313" key="1">
    <source>
        <dbReference type="EMBL" id="CAI9543930.1"/>
    </source>
</evidence>